<dbReference type="OrthoDB" id="660555at2759"/>
<gene>
    <name evidence="7" type="ORF">D9611_006944</name>
</gene>
<evidence type="ECO:0000256" key="4">
    <source>
        <dbReference type="PROSITE-ProRule" id="PRU00091"/>
    </source>
</evidence>
<keyword evidence="8" id="KW-1185">Reference proteome</keyword>
<evidence type="ECO:0000256" key="3">
    <source>
        <dbReference type="ARBA" id="ARBA00022833"/>
    </source>
</evidence>
<proteinExistence type="predicted"/>
<evidence type="ECO:0000256" key="2">
    <source>
        <dbReference type="ARBA" id="ARBA00022771"/>
    </source>
</evidence>
<name>A0A8H5B052_9AGAR</name>
<dbReference type="Gene3D" id="3.30.40.10">
    <property type="entry name" value="Zinc/RING finger domain, C3HC4 (zinc finger)"/>
    <property type="match status" value="1"/>
</dbReference>
<dbReference type="InterPro" id="IPR052113">
    <property type="entry name" value="FYVE-type_Zinc_Finger"/>
</dbReference>
<dbReference type="Pfam" id="PF01363">
    <property type="entry name" value="FYVE"/>
    <property type="match status" value="1"/>
</dbReference>
<evidence type="ECO:0000259" key="6">
    <source>
        <dbReference type="PROSITE" id="PS50178"/>
    </source>
</evidence>
<keyword evidence="1" id="KW-0479">Metal-binding</keyword>
<feature type="region of interest" description="Disordered" evidence="5">
    <location>
        <begin position="1"/>
        <end position="24"/>
    </location>
</feature>
<dbReference type="EMBL" id="JAACJK010000222">
    <property type="protein sequence ID" value="KAF5314109.1"/>
    <property type="molecule type" value="Genomic_DNA"/>
</dbReference>
<protein>
    <recommendedName>
        <fullName evidence="6">FYVE-type domain-containing protein</fullName>
    </recommendedName>
</protein>
<keyword evidence="3" id="KW-0862">Zinc</keyword>
<dbReference type="GO" id="GO:0008270">
    <property type="term" value="F:zinc ion binding"/>
    <property type="evidence" value="ECO:0007669"/>
    <property type="project" value="UniProtKB-KW"/>
</dbReference>
<organism evidence="7 8">
    <name type="scientific">Ephemerocybe angulata</name>
    <dbReference type="NCBI Taxonomy" id="980116"/>
    <lineage>
        <taxon>Eukaryota</taxon>
        <taxon>Fungi</taxon>
        <taxon>Dikarya</taxon>
        <taxon>Basidiomycota</taxon>
        <taxon>Agaricomycotina</taxon>
        <taxon>Agaricomycetes</taxon>
        <taxon>Agaricomycetidae</taxon>
        <taxon>Agaricales</taxon>
        <taxon>Agaricineae</taxon>
        <taxon>Psathyrellaceae</taxon>
        <taxon>Ephemerocybe</taxon>
    </lineage>
</organism>
<evidence type="ECO:0000313" key="8">
    <source>
        <dbReference type="Proteomes" id="UP000541558"/>
    </source>
</evidence>
<dbReference type="PROSITE" id="PS50178">
    <property type="entry name" value="ZF_FYVE"/>
    <property type="match status" value="1"/>
</dbReference>
<keyword evidence="2 4" id="KW-0863">Zinc-finger</keyword>
<evidence type="ECO:0000256" key="1">
    <source>
        <dbReference type="ARBA" id="ARBA00022723"/>
    </source>
</evidence>
<feature type="compositionally biased region" description="Low complexity" evidence="5">
    <location>
        <begin position="153"/>
        <end position="201"/>
    </location>
</feature>
<evidence type="ECO:0000256" key="5">
    <source>
        <dbReference type="SAM" id="MobiDB-lite"/>
    </source>
</evidence>
<feature type="domain" description="FYVE-type" evidence="6">
    <location>
        <begin position="50"/>
        <end position="122"/>
    </location>
</feature>
<feature type="region of interest" description="Disordered" evidence="5">
    <location>
        <begin position="125"/>
        <end position="203"/>
    </location>
</feature>
<dbReference type="AlphaFoldDB" id="A0A8H5B052"/>
<comment type="caution">
    <text evidence="7">The sequence shown here is derived from an EMBL/GenBank/DDBJ whole genome shotgun (WGS) entry which is preliminary data.</text>
</comment>
<reference evidence="7 8" key="1">
    <citation type="journal article" date="2020" name="ISME J.">
        <title>Uncovering the hidden diversity of litter-decomposition mechanisms in mushroom-forming fungi.</title>
        <authorList>
            <person name="Floudas D."/>
            <person name="Bentzer J."/>
            <person name="Ahren D."/>
            <person name="Johansson T."/>
            <person name="Persson P."/>
            <person name="Tunlid A."/>
        </authorList>
    </citation>
    <scope>NUCLEOTIDE SEQUENCE [LARGE SCALE GENOMIC DNA]</scope>
    <source>
        <strain evidence="7 8">CBS 175.51</strain>
    </source>
</reference>
<evidence type="ECO:0000313" key="7">
    <source>
        <dbReference type="EMBL" id="KAF5314109.1"/>
    </source>
</evidence>
<feature type="compositionally biased region" description="Low complexity" evidence="5">
    <location>
        <begin position="1"/>
        <end position="11"/>
    </location>
</feature>
<dbReference type="Proteomes" id="UP000541558">
    <property type="component" value="Unassembled WGS sequence"/>
</dbReference>
<sequence>MNSSPSSSNSSLYDAPTTSHPRPNEHLAVLLPKHLWKPDSNASMCDNLYCRVSYGLFERRHHCRKCGGCFCGACSSRTTPLLDTSALPFVYPPRHSRIADYESPESPIVNSRVCEDCWDQLHGVRTTPHTPARPNMKRALSHPISVVGRRDPSLSSRSSSHSSLSPASPSLARRPSSLRPSPSNSSLNTTSSTRSTRVPRTNVLRTAHLPLPLSLERSYGELDAYPLKRSSVLCKATGGGRWEPKQNPILDGYRPPVVGGKAPFEIEMEKQEKEERRRRENPVIHDGDFKYRFVRHQPKTTEAMLSTSPFCLSTF</sequence>
<dbReference type="SUPFAM" id="SSF57903">
    <property type="entry name" value="FYVE/PHD zinc finger"/>
    <property type="match status" value="1"/>
</dbReference>
<dbReference type="InterPro" id="IPR013083">
    <property type="entry name" value="Znf_RING/FYVE/PHD"/>
</dbReference>
<dbReference type="InterPro" id="IPR017455">
    <property type="entry name" value="Znf_FYVE-rel"/>
</dbReference>
<dbReference type="InterPro" id="IPR011011">
    <property type="entry name" value="Znf_FYVE_PHD"/>
</dbReference>
<dbReference type="PANTHER" id="PTHR39490:SF8">
    <property type="entry name" value="ZINC FINGER FYVE DOMAIN-CONTAINING PROTEIN 21"/>
    <property type="match status" value="1"/>
</dbReference>
<dbReference type="InterPro" id="IPR000306">
    <property type="entry name" value="Znf_FYVE"/>
</dbReference>
<dbReference type="PANTHER" id="PTHR39490">
    <property type="entry name" value="ARRESTIN DOMAIN-CONTAINING PROTEIN D"/>
    <property type="match status" value="1"/>
</dbReference>
<accession>A0A8H5B052</accession>
<dbReference type="SMART" id="SM00064">
    <property type="entry name" value="FYVE"/>
    <property type="match status" value="1"/>
</dbReference>